<keyword evidence="2" id="KW-1003">Cell membrane</keyword>
<gene>
    <name evidence="9" type="primary">xrtF</name>
    <name evidence="9" type="ORF">J4050_03950</name>
</gene>
<dbReference type="InterPro" id="IPR026392">
    <property type="entry name" value="Exo/Archaeosortase_dom"/>
</dbReference>
<comment type="caution">
    <text evidence="9">The sequence shown here is derived from an EMBL/GenBank/DDBJ whole genome shotgun (WGS) entry which is preliminary data.</text>
</comment>
<keyword evidence="10" id="KW-1185">Reference proteome</keyword>
<dbReference type="InterPro" id="IPR026323">
    <property type="entry name" value="Exosortase-related_prot_XrtF"/>
</dbReference>
<dbReference type="NCBIfam" id="TIGR04178">
    <property type="entry name" value="exo_archaeo"/>
    <property type="match status" value="1"/>
</dbReference>
<accession>A0ABS3T0U8</accession>
<evidence type="ECO:0000256" key="8">
    <source>
        <dbReference type="SAM" id="Phobius"/>
    </source>
</evidence>
<evidence type="ECO:0000256" key="4">
    <source>
        <dbReference type="ARBA" id="ARBA00022692"/>
    </source>
</evidence>
<feature type="transmembrane region" description="Helical" evidence="8">
    <location>
        <begin position="115"/>
        <end position="144"/>
    </location>
</feature>
<evidence type="ECO:0000256" key="7">
    <source>
        <dbReference type="ARBA" id="ARBA00023136"/>
    </source>
</evidence>
<dbReference type="InterPro" id="IPR019127">
    <property type="entry name" value="Exosortase"/>
</dbReference>
<dbReference type="Proteomes" id="UP000676776">
    <property type="component" value="Unassembled WGS sequence"/>
</dbReference>
<dbReference type="RefSeq" id="WP_208152650.1">
    <property type="nucleotide sequence ID" value="NZ_JAGEVF010000002.1"/>
</dbReference>
<evidence type="ECO:0000256" key="6">
    <source>
        <dbReference type="ARBA" id="ARBA00022989"/>
    </source>
</evidence>
<comment type="subcellular location">
    <subcellularLocation>
        <location evidence="1">Cell membrane</location>
        <topology evidence="1">Multi-pass membrane protein</topology>
    </subcellularLocation>
</comment>
<evidence type="ECO:0000256" key="5">
    <source>
        <dbReference type="ARBA" id="ARBA00022801"/>
    </source>
</evidence>
<name>A0ABS3T0U8_9FLAO</name>
<reference evidence="9 10" key="1">
    <citation type="submission" date="2021-03" db="EMBL/GenBank/DDBJ databases">
        <title>Winogradskyella sp. nov., isolated from costal sediment.</title>
        <authorList>
            <person name="Gao C."/>
        </authorList>
    </citation>
    <scope>NUCLEOTIDE SEQUENCE [LARGE SCALE GENOMIC DNA]</scope>
    <source>
        <strain evidence="9 10">DF17</strain>
    </source>
</reference>
<feature type="transmembrane region" description="Helical" evidence="8">
    <location>
        <begin position="150"/>
        <end position="172"/>
    </location>
</feature>
<keyword evidence="4 8" id="KW-0812">Transmembrane</keyword>
<evidence type="ECO:0000313" key="10">
    <source>
        <dbReference type="Proteomes" id="UP000676776"/>
    </source>
</evidence>
<evidence type="ECO:0000256" key="1">
    <source>
        <dbReference type="ARBA" id="ARBA00004651"/>
    </source>
</evidence>
<keyword evidence="7 8" id="KW-0472">Membrane</keyword>
<organism evidence="9 10">
    <name type="scientific">Winogradskyella pelagia</name>
    <dbReference type="NCBI Taxonomy" id="2819984"/>
    <lineage>
        <taxon>Bacteria</taxon>
        <taxon>Pseudomonadati</taxon>
        <taxon>Bacteroidota</taxon>
        <taxon>Flavobacteriia</taxon>
        <taxon>Flavobacteriales</taxon>
        <taxon>Flavobacteriaceae</taxon>
        <taxon>Winogradskyella</taxon>
    </lineage>
</organism>
<feature type="transmembrane region" description="Helical" evidence="8">
    <location>
        <begin position="84"/>
        <end position="108"/>
    </location>
</feature>
<keyword evidence="5" id="KW-0378">Hydrolase</keyword>
<dbReference type="EMBL" id="JAGEVF010000002">
    <property type="protein sequence ID" value="MBO3115884.1"/>
    <property type="molecule type" value="Genomic_DNA"/>
</dbReference>
<evidence type="ECO:0000256" key="2">
    <source>
        <dbReference type="ARBA" id="ARBA00022475"/>
    </source>
</evidence>
<dbReference type="Pfam" id="PF09721">
    <property type="entry name" value="Exosortase_EpsH"/>
    <property type="match status" value="1"/>
</dbReference>
<dbReference type="NCBIfam" id="TIGR04128">
    <property type="entry name" value="exoso_Fjoh_1448"/>
    <property type="match status" value="1"/>
</dbReference>
<keyword evidence="6 8" id="KW-1133">Transmembrane helix</keyword>
<keyword evidence="3" id="KW-0645">Protease</keyword>
<sequence>MKSTLIKYKLVFKFIITFVAVYSFLTLAYNQYLTLSDGSMYYPDYLTNLVAKQTQILLDSVGYSSEVVPHPNELSMKIILNGKFVATIVEGCNAVSIIILFLSFIVAFSGRLKTTLLYALAGSIIIYAFNLVRIVVLSIGLYHYPWRREMLHTVIFPLLIYGTVFLLWMIWVNRFSKSSDHA</sequence>
<evidence type="ECO:0000256" key="3">
    <source>
        <dbReference type="ARBA" id="ARBA00022670"/>
    </source>
</evidence>
<proteinExistence type="predicted"/>
<evidence type="ECO:0000313" key="9">
    <source>
        <dbReference type="EMBL" id="MBO3115884.1"/>
    </source>
</evidence>
<protein>
    <submittedName>
        <fullName evidence="9">Exosortase family protein XrtF</fullName>
    </submittedName>
</protein>
<feature type="transmembrane region" description="Helical" evidence="8">
    <location>
        <begin position="12"/>
        <end position="32"/>
    </location>
</feature>